<dbReference type="AlphaFoldDB" id="A0A4R6T3N2"/>
<evidence type="ECO:0000256" key="3">
    <source>
        <dbReference type="ARBA" id="ARBA00022679"/>
    </source>
</evidence>
<feature type="transmembrane region" description="Helical" evidence="4">
    <location>
        <begin position="318"/>
        <end position="338"/>
    </location>
</feature>
<sequence length="392" mass="44495">METIFWISVTVVLYTFLGYGILITLLNWIAPKRAKLNPLSEQELPEVTLLIAAYNEAEIIVQKVLNSTRLDYPKHLLKIAFVTDGSTDGSVKLLGGYPDIQVFHSLARKGKIAAVNRVMPQIKTPITVFSDANVMLNPEAIKELVKHFQRKEVGAVSGEKKVISKEVDAASASGEGFYWKYESYLKRKDAQWNSLVGSAGELFAIRTKLYQAPEPDTLIEDFVMTMRLASQGHVVAYEPAAVATETASANVEEEHKRKVRISAGGIQAVGRLGEVWRFWNHPGLTFQYLSHRVLRWTLLPLAMLAAFISNVILLESGLFYLMTFVIQLAFYYLAIQGYRMRNQPMKTKVYQLPFYFLFMQICVVQGWFRLAKGKQQVTWEKARRIQMEPSIS</sequence>
<feature type="transmembrane region" description="Helical" evidence="4">
    <location>
        <begin position="350"/>
        <end position="368"/>
    </location>
</feature>
<protein>
    <submittedName>
        <fullName evidence="5">Cellulose synthase/poly-beta-1,6-N-acetylglucosamine synthase-like glycosyltransferase</fullName>
    </submittedName>
</protein>
<keyword evidence="4" id="KW-1133">Transmembrane helix</keyword>
<dbReference type="GO" id="GO:0016757">
    <property type="term" value="F:glycosyltransferase activity"/>
    <property type="evidence" value="ECO:0007669"/>
    <property type="project" value="UniProtKB-KW"/>
</dbReference>
<dbReference type="PANTHER" id="PTHR43630">
    <property type="entry name" value="POLY-BETA-1,6-N-ACETYL-D-GLUCOSAMINE SYNTHASE"/>
    <property type="match status" value="1"/>
</dbReference>
<keyword evidence="3 5" id="KW-0808">Transferase</keyword>
<dbReference type="PANTHER" id="PTHR43630:SF1">
    <property type="entry name" value="POLY-BETA-1,6-N-ACETYL-D-GLUCOSAMINE SYNTHASE"/>
    <property type="match status" value="1"/>
</dbReference>
<proteinExistence type="inferred from homology"/>
<dbReference type="Gene3D" id="3.90.550.10">
    <property type="entry name" value="Spore Coat Polysaccharide Biosynthesis Protein SpsA, Chain A"/>
    <property type="match status" value="1"/>
</dbReference>
<accession>A0A4R6T3N2</accession>
<dbReference type="CDD" id="cd06439">
    <property type="entry name" value="CESA_like_1"/>
    <property type="match status" value="1"/>
</dbReference>
<keyword evidence="6" id="KW-1185">Reference proteome</keyword>
<evidence type="ECO:0000256" key="2">
    <source>
        <dbReference type="ARBA" id="ARBA00022676"/>
    </source>
</evidence>
<dbReference type="Pfam" id="PF13641">
    <property type="entry name" value="Glyco_tranf_2_3"/>
    <property type="match status" value="1"/>
</dbReference>
<gene>
    <name evidence="5" type="ORF">DFQ04_1699</name>
</gene>
<feature type="transmembrane region" description="Helical" evidence="4">
    <location>
        <begin position="6"/>
        <end position="30"/>
    </location>
</feature>
<keyword evidence="4" id="KW-0812">Transmembrane</keyword>
<evidence type="ECO:0000256" key="1">
    <source>
        <dbReference type="ARBA" id="ARBA00006739"/>
    </source>
</evidence>
<evidence type="ECO:0000256" key="4">
    <source>
        <dbReference type="SAM" id="Phobius"/>
    </source>
</evidence>
<dbReference type="SUPFAM" id="SSF53448">
    <property type="entry name" value="Nucleotide-diphospho-sugar transferases"/>
    <property type="match status" value="1"/>
</dbReference>
<dbReference type="EMBL" id="SNYF01000006">
    <property type="protein sequence ID" value="TDQ17051.1"/>
    <property type="molecule type" value="Genomic_DNA"/>
</dbReference>
<dbReference type="Proteomes" id="UP000294535">
    <property type="component" value="Unassembled WGS sequence"/>
</dbReference>
<evidence type="ECO:0000313" key="6">
    <source>
        <dbReference type="Proteomes" id="UP000294535"/>
    </source>
</evidence>
<keyword evidence="2" id="KW-0328">Glycosyltransferase</keyword>
<dbReference type="InterPro" id="IPR029044">
    <property type="entry name" value="Nucleotide-diphossugar_trans"/>
</dbReference>
<comment type="caution">
    <text evidence="5">The sequence shown here is derived from an EMBL/GenBank/DDBJ whole genome shotgun (WGS) entry which is preliminary data.</text>
</comment>
<evidence type="ECO:0000313" key="5">
    <source>
        <dbReference type="EMBL" id="TDQ17051.1"/>
    </source>
</evidence>
<keyword evidence="4" id="KW-0472">Membrane</keyword>
<reference evidence="5 6" key="1">
    <citation type="submission" date="2019-03" db="EMBL/GenBank/DDBJ databases">
        <title>Genomic Encyclopedia of Type Strains, Phase III (KMG-III): the genomes of soil and plant-associated and newly described type strains.</title>
        <authorList>
            <person name="Whitman W."/>
        </authorList>
    </citation>
    <scope>NUCLEOTIDE SEQUENCE [LARGE SCALE GENOMIC DNA]</scope>
    <source>
        <strain evidence="5 6">CECT 8446</strain>
    </source>
</reference>
<dbReference type="OrthoDB" id="9766971at2"/>
<name>A0A4R6T3N2_9BACT</name>
<comment type="similarity">
    <text evidence="1">Belongs to the glycosyltransferase 2 family.</text>
</comment>
<dbReference type="RefSeq" id="WP_133554718.1">
    <property type="nucleotide sequence ID" value="NZ_SNYF01000006.1"/>
</dbReference>
<organism evidence="5 6">
    <name type="scientific">Algoriphagus boseongensis</name>
    <dbReference type="NCBI Taxonomy" id="1442587"/>
    <lineage>
        <taxon>Bacteria</taxon>
        <taxon>Pseudomonadati</taxon>
        <taxon>Bacteroidota</taxon>
        <taxon>Cytophagia</taxon>
        <taxon>Cytophagales</taxon>
        <taxon>Cyclobacteriaceae</taxon>
        <taxon>Algoriphagus</taxon>
    </lineage>
</organism>